<dbReference type="Proteomes" id="UP000030651">
    <property type="component" value="Unassembled WGS sequence"/>
</dbReference>
<dbReference type="EMBL" id="KI912109">
    <property type="protein sequence ID" value="ETS87119.1"/>
    <property type="molecule type" value="Genomic_DNA"/>
</dbReference>
<dbReference type="Pfam" id="PF18413">
    <property type="entry name" value="Neuraminidase"/>
    <property type="match status" value="1"/>
</dbReference>
<dbReference type="Pfam" id="PF18276">
    <property type="entry name" value="TcA_TcB_BD"/>
    <property type="match status" value="1"/>
</dbReference>
<dbReference type="eggNOG" id="ENOG502RX9A">
    <property type="taxonomic scope" value="Eukaryota"/>
</dbReference>
<feature type="region of interest" description="Disordered" evidence="1">
    <location>
        <begin position="758"/>
        <end position="783"/>
    </location>
</feature>
<dbReference type="HOGENOM" id="CLU_000189_0_0_1"/>
<dbReference type="OrthoDB" id="5242822at2759"/>
<evidence type="ECO:0000256" key="1">
    <source>
        <dbReference type="SAM" id="MobiDB-lite"/>
    </source>
</evidence>
<dbReference type="InterPro" id="IPR046839">
    <property type="entry name" value="ABC_toxin_N"/>
</dbReference>
<gene>
    <name evidence="5" type="ORF">PFICI_00947</name>
</gene>
<name>W3XM99_PESFW</name>
<dbReference type="GeneID" id="19265960"/>
<dbReference type="Pfam" id="PF20220">
    <property type="entry name" value="ABC_toxin_N"/>
    <property type="match status" value="1"/>
</dbReference>
<evidence type="ECO:0000313" key="5">
    <source>
        <dbReference type="EMBL" id="ETS87119.1"/>
    </source>
</evidence>
<protein>
    <submittedName>
        <fullName evidence="5">Uncharacterized protein</fullName>
    </submittedName>
</protein>
<feature type="domain" description="ABC toxin N-terminal" evidence="4">
    <location>
        <begin position="1510"/>
        <end position="1629"/>
    </location>
</feature>
<dbReference type="InterPro" id="IPR041079">
    <property type="entry name" value="Neuraminidase-like"/>
</dbReference>
<organism evidence="5 6">
    <name type="scientific">Pestalotiopsis fici (strain W106-1 / CGMCC3.15140)</name>
    <dbReference type="NCBI Taxonomy" id="1229662"/>
    <lineage>
        <taxon>Eukaryota</taxon>
        <taxon>Fungi</taxon>
        <taxon>Dikarya</taxon>
        <taxon>Ascomycota</taxon>
        <taxon>Pezizomycotina</taxon>
        <taxon>Sordariomycetes</taxon>
        <taxon>Xylariomycetidae</taxon>
        <taxon>Amphisphaeriales</taxon>
        <taxon>Sporocadaceae</taxon>
        <taxon>Pestalotiopsis</taxon>
    </lineage>
</organism>
<feature type="domain" description="Neuraminidase-like" evidence="3">
    <location>
        <begin position="1659"/>
        <end position="1828"/>
    </location>
</feature>
<dbReference type="RefSeq" id="XP_007827719.1">
    <property type="nucleotide sequence ID" value="XM_007829528.1"/>
</dbReference>
<proteinExistence type="predicted"/>
<reference evidence="6" key="1">
    <citation type="journal article" date="2015" name="BMC Genomics">
        <title>Genomic and transcriptomic analysis of the endophytic fungus Pestalotiopsis fici reveals its lifestyle and high potential for synthesis of natural products.</title>
        <authorList>
            <person name="Wang X."/>
            <person name="Zhang X."/>
            <person name="Liu L."/>
            <person name="Xiang M."/>
            <person name="Wang W."/>
            <person name="Sun X."/>
            <person name="Che Y."/>
            <person name="Guo L."/>
            <person name="Liu G."/>
            <person name="Guo L."/>
            <person name="Wang C."/>
            <person name="Yin W.B."/>
            <person name="Stadler M."/>
            <person name="Zhang X."/>
            <person name="Liu X."/>
        </authorList>
    </citation>
    <scope>NUCLEOTIDE SEQUENCE [LARGE SCALE GENOMIC DNA]</scope>
    <source>
        <strain evidence="6">W106-1 / CGMCC3.15140</strain>
    </source>
</reference>
<evidence type="ECO:0000259" key="4">
    <source>
        <dbReference type="Pfam" id="PF20220"/>
    </source>
</evidence>
<dbReference type="STRING" id="1229662.W3XM99"/>
<evidence type="ECO:0000313" key="6">
    <source>
        <dbReference type="Proteomes" id="UP000030651"/>
    </source>
</evidence>
<feature type="domain" description="Tc toxin complex TcA C-terminal TcB-binding" evidence="2">
    <location>
        <begin position="2577"/>
        <end position="2865"/>
    </location>
</feature>
<feature type="compositionally biased region" description="Basic and acidic residues" evidence="1">
    <location>
        <begin position="759"/>
        <end position="776"/>
    </location>
</feature>
<keyword evidence="6" id="KW-1185">Reference proteome</keyword>
<dbReference type="KEGG" id="pfy:PFICI_00947"/>
<evidence type="ECO:0000259" key="3">
    <source>
        <dbReference type="Pfam" id="PF18413"/>
    </source>
</evidence>
<evidence type="ECO:0000259" key="2">
    <source>
        <dbReference type="Pfam" id="PF18276"/>
    </source>
</evidence>
<dbReference type="OMA" id="YRTKYTS"/>
<dbReference type="InParanoid" id="W3XM99"/>
<sequence>MREEKQTTTTNTDESSTAAVANDIEFQVAPHLLPSGRNPIIAMAALLSFFERRLGEELPLIRPRLNKATAEKCEDRRYALDLVLKEGDISINGISTLQFAQSVLDYTNSDLDISGWLLNDLKVTTPLELADVLYPRSKFVQRDGASRIIERSGLQTLQEICSRFFDDHPTLAVQVVLRSGQFSSLSETVQKVAESMISCLERGNMGNDDAQLMEETRFALMKGEAGIQPSETDLYAALAFTKSMILLSRVVDDPEDLPFLHEAGIASVRQITQQLKGKFAEQMVAKGMEMGNALKVHDSAERVDCWNEQLWLSIMQSSRDDCLPISTERPSALSGGQPTGRSLSNLTDIFKLEETDCEECCSVTGLSAYLSDLLLLLRNTTFINRTPKLLSDETPADNLLDVLFERRPDIRKLELTCANSQTLLPYISLVNEVLESYIRSVAPKPIAPSDRFEDSIRAYQTPTGFEEGQGPTGAGPATQYRPANTDYPVYQKLVSKATYPFTCFPYDLASNIEGAVFGTYQLDFVHFLRIFQSPQRLLDLVPRSRRGPRGDRLDRALLSGAKATLKRRLAAETLGLQQAEYSTITSETFFPATFADLANGLSQVPLSIDKECPNDVASLWGFDDEATMLDPFKGLSLIKNQLMFRSGLEFDEILELVKTRCFSQHLIITNASGSSQFGPLVEGLLLLSNAAAPPYQPLTAKLSFSLQAFLRLRNKLSWSIVDTDAAIVGFRDLELSMVVNTRRTEKSVLPQPIAPAVVKKSEDASKDSDEKSKLQKEPPPLFDPNEAPVFNSAEIVSITPFVVSGIAALSRLSKLSGISTTELLPIWTPINTFGDKSLFHRKFMTKRLQQIDDIYSPFIDTQTTPPSAKYLTTKGVQEAVGNHAIGICAALQWPMEHFDKLVAASSCRDQNLDIGVFTALYRHAIICRILSVPPNSCEAFFKVFYAHSSPAVLADPMYTVDVIEDWKLLLNSGWTVESLVSILGQKGQTNTVTETRETKEAWFAGLRLALDISTGAQKIEQSIPYTLPGAVLSASDVVDCASRVFDASTAKSVVDLVESSVAVPDAICQKFPLAQKVSDAIALLDQTTPSSSTIETVTPASGGSNEGMSTVDDDAIADAKATEDARLAEQASLNATIQLHRRRAEFIKVASPAITEALQKTFLVDTVKVLLPDTDPVIILPLLADIVKVQTIDGKSEQAAISALQDLKHARNDVSTADRLDAYFAAPTSDNFTLKYTGPIDKGQAPPTLSVDGIDVPYDPDAKSFTPFRLTGGKYYRLKASFGAKAVTWSTPKSSSTAFSDDVLKSVSIARRAATIIDAIKRIASLCTIEQLKPEELQYMILNRHKAGQTLVVNFDDVRLADLTRLVKFRQLRQSVTGNIGSLASLVGWLGSVMSPTLDDIATRFADATGWKKASTLEALEAQCSGLPAADVLSSLKSFEGFLGFADIMLFNDELQNASSGGVLPKMSVLFDLAKPKTTLSSSKSDYDRAIALQDGLTPSQKTDIDVVLTQTRRKVLVEYLLQQEKVRDELKIVNADGLFELFLIDVQMGPQLRTSRIKQAISVVQLFVQRCFLGIEADIAKDMLPREKWTWMQHYTLWEAHRKMFLYPENWLEPSLRDDKSQLFEKLETILMQKDLSVSTFVRAVQDYSYDLNGISSLDIVSYLHEPHPGAEDIFHLFGRTRVAPHTFYYRTLTIYHSDSAVFWKPWIKMEIDIPSVENDWDSTRLQDSGAYLVPIFQEGRLYIFFPQVILKTVNTSQLAAGPQSQTWTQMGDAGVAVQEPKQQWEVTMAWSELVRGTWTPKRVSPGSLLVDAPTSAAPKDKPVELPPQGRLPSAWQFRLDPIFETNRVRIALSHAPKEAHAGQVVGSFDFSTDQVTACQTTDIKVSSHEFCTHFGKVTGDKSSLFVPGVEDKKNAPLVWLPSKIKQSQSDIKWTLSKSAERVTGLVMNVKQADGSSVSYFNVPEKDLLSTSWTQEMISSNMALTPMDHPFSQSLMQAAVNRADPLKSIYDTMAAIPAGQLGTSFGLVGGDTFYHELATPSALYNWELGVHAVMLATDRFLATQQYDDALQIARLLFDPTVDTKVQRDQSDPKTGKTGNDVTKSAWRFPPFQDISERIGKAGDTSPNLKKLAEEIELAIKERRSFGQLVHAAARGRPQAYMKWIVMKYAEILLAAGDDCFRQGTLEKLPLAIQRYTEAAHVLGPEPIKGLKLGRKAPKCFEDIIDDEVRINLSLPFSAQLKRIKDSGKGSATSAELDARKEALRSFIMTPYFSVPLNPKFKKLRSLVHERLYNIRNSLDINGNPVTYALREPPIDPAALVALGAGLGGSISDTASAALGNQNGPLPRYRFEMRLQKALELCSELRSMAERIMTAVEKKEADEFSAMRARNASVIQSLMLDMKRTSLSEAKQTMDSLQLSRDSQAAQLSFYLATMGETTSTGPKAYEDWIDIEQDIGPVTQDDLRMSVYEKTEMDLSGAAAGLNIIAAGIDHTASMFAWLPSISGNVAPLGIGCSVSAGGSTISGAIQIDAMSMKADAMIVSEASNEAARKGRMVKQLQERRLQANIRGREIRSTDQQMLIQRTRIAAAEQDINTQLASMQDAAQAEAYYRTKYTSQQLYAWMEKELRGLYFQAYTLAAAAAQQAVAALSFEQGRPVGMLRPAGYWNASRDGLLAADNLYMDLKRLEAIHLEGRRSDYEVTKTISLRQLDPLALLRLRITGVAEFSIPEVQYDMDFPGHYMRRIRSVAVSIPAVIGPTTGLNATLTLTQHQYRVSPLAGGGTAKDYLSTTADAFRSDAVPVSSVAISSGTNDAGVFELDYTSTGKYMPFEGAGAISSWRLRLPSQMRRFDYESISDVLLHVQYTSLDGGELLKSAAESAVKSMIAGVESEGRTRGFFAMFDLRNDFVNAWHSFQTGMLASSRVGGKASGTLQLDGGGGGVKGGLKSRLPHWSRSQPRLVVKTVMLACRNAKLVRGMTIPDVVGEQPTVDETRIGTGSTSVMLRTFGELSVDNLDGWTLKASGVPLGDKVDRLDNIYMLIEYVFG</sequence>
<dbReference type="InterPro" id="IPR040840">
    <property type="entry name" value="TcA_TcB_BD"/>
</dbReference>
<accession>W3XM99</accession>